<reference evidence="2" key="1">
    <citation type="submission" date="2022-10" db="EMBL/GenBank/DDBJ databases">
        <title>Description of microaerobic benzene degrading bacteria.</title>
        <authorList>
            <person name="Bedics A."/>
            <person name="Tancsics A."/>
            <person name="Banerjee S."/>
        </authorList>
    </citation>
    <scope>NUCLEOTIDE SEQUENCE</scope>
    <source>
        <strain evidence="2">D2M1</strain>
    </source>
</reference>
<dbReference type="Gene3D" id="2.40.128.520">
    <property type="match status" value="1"/>
</dbReference>
<evidence type="ECO:0000313" key="3">
    <source>
        <dbReference type="Proteomes" id="UP001148932"/>
    </source>
</evidence>
<evidence type="ECO:0000313" key="2">
    <source>
        <dbReference type="EMBL" id="MDD2179975.1"/>
    </source>
</evidence>
<accession>A0ABT5S1Z6</accession>
<gene>
    <name evidence="2" type="ORF">OIN59_21255</name>
</gene>
<dbReference type="Proteomes" id="UP001148932">
    <property type="component" value="Unassembled WGS sequence"/>
</dbReference>
<dbReference type="EMBL" id="JAPCKI010000017">
    <property type="protein sequence ID" value="MDD2179975.1"/>
    <property type="molecule type" value="Genomic_DNA"/>
</dbReference>
<protein>
    <submittedName>
        <fullName evidence="2">DUF2147 domain-containing protein</fullName>
    </submittedName>
</protein>
<feature type="domain" description="DUF2147" evidence="1">
    <location>
        <begin position="29"/>
        <end position="148"/>
    </location>
</feature>
<keyword evidence="3" id="KW-1185">Reference proteome</keyword>
<comment type="caution">
    <text evidence="2">The sequence shown here is derived from an EMBL/GenBank/DDBJ whole genome shotgun (WGS) entry which is preliminary data.</text>
</comment>
<organism evidence="2 3">
    <name type="scientific">Acidovorax benzenivorans</name>
    <dbReference type="NCBI Taxonomy" id="2987520"/>
    <lineage>
        <taxon>Bacteria</taxon>
        <taxon>Pseudomonadati</taxon>
        <taxon>Pseudomonadota</taxon>
        <taxon>Betaproteobacteria</taxon>
        <taxon>Burkholderiales</taxon>
        <taxon>Comamonadaceae</taxon>
        <taxon>Acidovorax</taxon>
    </lineage>
</organism>
<name>A0ABT5S1Z6_9BURK</name>
<dbReference type="InterPro" id="IPR019223">
    <property type="entry name" value="DUF2147"/>
</dbReference>
<proteinExistence type="predicted"/>
<sequence>MSPVIAKMVVSAFALLFTGNCLATESLIGFWRAVDDGNKLISIIELYLDEATLNGRIVSITDATGRQLNPICEKCSGDLKNKSLIGYRFIRKLRRHDERWVGGEVVDLRPGIGQGTVAQCEIELVDGKAQLLGYMFFGLVRGKATWERVASNAASAQ</sequence>
<evidence type="ECO:0000259" key="1">
    <source>
        <dbReference type="Pfam" id="PF09917"/>
    </source>
</evidence>
<dbReference type="Pfam" id="PF09917">
    <property type="entry name" value="DUF2147"/>
    <property type="match status" value="1"/>
</dbReference>
<dbReference type="RefSeq" id="WP_274113611.1">
    <property type="nucleotide sequence ID" value="NZ_JAPCKI010000017.1"/>
</dbReference>